<dbReference type="AlphaFoldDB" id="A0A1G8Q7H2"/>
<dbReference type="OrthoDB" id="1163083at2"/>
<dbReference type="Proteomes" id="UP000199340">
    <property type="component" value="Unassembled WGS sequence"/>
</dbReference>
<dbReference type="EMBL" id="FNEB01000007">
    <property type="protein sequence ID" value="SDJ00752.1"/>
    <property type="molecule type" value="Genomic_DNA"/>
</dbReference>
<dbReference type="Gene3D" id="3.10.450.50">
    <property type="match status" value="1"/>
</dbReference>
<proteinExistence type="predicted"/>
<keyword evidence="3" id="KW-1185">Reference proteome</keyword>
<dbReference type="InterPro" id="IPR037401">
    <property type="entry name" value="SnoaL-like"/>
</dbReference>
<dbReference type="InterPro" id="IPR032710">
    <property type="entry name" value="NTF2-like_dom_sf"/>
</dbReference>
<reference evidence="2 3" key="1">
    <citation type="submission" date="2016-10" db="EMBL/GenBank/DDBJ databases">
        <authorList>
            <person name="de Groot N.N."/>
        </authorList>
    </citation>
    <scope>NUCLEOTIDE SEQUENCE [LARGE SCALE GENOMIC DNA]</scope>
    <source>
        <strain evidence="2 3">DSM 28010</strain>
    </source>
</reference>
<evidence type="ECO:0000313" key="3">
    <source>
        <dbReference type="Proteomes" id="UP000199340"/>
    </source>
</evidence>
<accession>A0A1G8Q7H2</accession>
<protein>
    <submittedName>
        <fullName evidence="2">SnoaL-like domain-containing protein</fullName>
    </submittedName>
</protein>
<evidence type="ECO:0000313" key="2">
    <source>
        <dbReference type="EMBL" id="SDJ00752.1"/>
    </source>
</evidence>
<organism evidence="2 3">
    <name type="scientific">Lutimaribacter saemankumensis</name>
    <dbReference type="NCBI Taxonomy" id="490829"/>
    <lineage>
        <taxon>Bacteria</taxon>
        <taxon>Pseudomonadati</taxon>
        <taxon>Pseudomonadota</taxon>
        <taxon>Alphaproteobacteria</taxon>
        <taxon>Rhodobacterales</taxon>
        <taxon>Roseobacteraceae</taxon>
        <taxon>Lutimaribacter</taxon>
    </lineage>
</organism>
<sequence>MHPTITRMMEVVAKGDETLIADLLAEDVRFLPPTYWATWTGRAQVAAVLGHVGQVFSDFRYRRVMGDGNDWALEFQCKVGDLDAVGVDLITLNDAGEINLFEVAMRPLKSVAALREAMNARVQTDPRFIAFREALSQG</sequence>
<gene>
    <name evidence="2" type="ORF">SAMN05421850_107149</name>
</gene>
<feature type="domain" description="SnoaL-like" evidence="1">
    <location>
        <begin position="5"/>
        <end position="94"/>
    </location>
</feature>
<dbReference type="Pfam" id="PF12680">
    <property type="entry name" value="SnoaL_2"/>
    <property type="match status" value="1"/>
</dbReference>
<name>A0A1G8Q7H2_9RHOB</name>
<evidence type="ECO:0000259" key="1">
    <source>
        <dbReference type="Pfam" id="PF12680"/>
    </source>
</evidence>
<dbReference type="RefSeq" id="WP_090029312.1">
    <property type="nucleotide sequence ID" value="NZ_FNEB01000007.1"/>
</dbReference>
<dbReference type="SUPFAM" id="SSF54427">
    <property type="entry name" value="NTF2-like"/>
    <property type="match status" value="1"/>
</dbReference>
<dbReference type="STRING" id="490829.SAMN05421850_107149"/>